<feature type="compositionally biased region" description="Basic and acidic residues" evidence="1">
    <location>
        <begin position="1"/>
        <end position="19"/>
    </location>
</feature>
<evidence type="ECO:0000313" key="2">
    <source>
        <dbReference type="EMBL" id="CAE0710671.1"/>
    </source>
</evidence>
<organism evidence="2">
    <name type="scientific">Pseudo-nitzschia australis</name>
    <dbReference type="NCBI Taxonomy" id="44445"/>
    <lineage>
        <taxon>Eukaryota</taxon>
        <taxon>Sar</taxon>
        <taxon>Stramenopiles</taxon>
        <taxon>Ochrophyta</taxon>
        <taxon>Bacillariophyta</taxon>
        <taxon>Bacillariophyceae</taxon>
        <taxon>Bacillariophycidae</taxon>
        <taxon>Bacillariales</taxon>
        <taxon>Bacillariaceae</taxon>
        <taxon>Pseudo-nitzschia</taxon>
    </lineage>
</organism>
<dbReference type="EMBL" id="HBIX01004310">
    <property type="protein sequence ID" value="CAE0710671.1"/>
    <property type="molecule type" value="Transcribed_RNA"/>
</dbReference>
<gene>
    <name evidence="2" type="ORF">PAUS00366_LOCUS3398</name>
</gene>
<feature type="region of interest" description="Disordered" evidence="1">
    <location>
        <begin position="1"/>
        <end position="44"/>
    </location>
</feature>
<sequence length="187" mass="21275">MADKISDNPRHVDKEVVDDHFDDEDDDDYDDDDENPPTLFKMSGVDTSLDDSVLEECLTKVLQNKAEKVTITMMEKDFDEKGTIFFLFNDDDSVDVKKETADDINGWNDSEVADFVLKTMREYLEQQPKEDEQPWVSNFGDAAIEVVDWEIDDGLGVDLSELGISEEEAYQLLLDGRNNDGDDDGDK</sequence>
<reference evidence="2" key="1">
    <citation type="submission" date="2021-01" db="EMBL/GenBank/DDBJ databases">
        <authorList>
            <person name="Corre E."/>
            <person name="Pelletier E."/>
            <person name="Niang G."/>
            <person name="Scheremetjew M."/>
            <person name="Finn R."/>
            <person name="Kale V."/>
            <person name="Holt S."/>
            <person name="Cochrane G."/>
            <person name="Meng A."/>
            <person name="Brown T."/>
            <person name="Cohen L."/>
        </authorList>
    </citation>
    <scope>NUCLEOTIDE SEQUENCE</scope>
    <source>
        <strain evidence="2">10249 10 AB</strain>
    </source>
</reference>
<evidence type="ECO:0000256" key="1">
    <source>
        <dbReference type="SAM" id="MobiDB-lite"/>
    </source>
</evidence>
<accession>A0A7S4EFT2</accession>
<protein>
    <submittedName>
        <fullName evidence="2">Uncharacterized protein</fullName>
    </submittedName>
</protein>
<name>A0A7S4EFT2_9STRA</name>
<dbReference type="AlphaFoldDB" id="A0A7S4EFT2"/>
<feature type="compositionally biased region" description="Acidic residues" evidence="1">
    <location>
        <begin position="20"/>
        <end position="35"/>
    </location>
</feature>
<proteinExistence type="predicted"/>